<evidence type="ECO:0000256" key="2">
    <source>
        <dbReference type="ARBA" id="ARBA00004408"/>
    </source>
</evidence>
<gene>
    <name evidence="9" type="ORF">LTLLF_104200</name>
</gene>
<sequence length="168" mass="18671">MASTGSQASDIDKISGLFNDAEPPTKKPRKLLPSMKTKKPGELMLVIGTGISSAVASQVLALKSWKGLIHALMDAAIDFDLLEDEESKKFQKCLHEDKNLVHVAHDLIQKLTPPYQGCQAPKSGLEHFMLVWKGDVDEFKKLRENMLDKGIKVISYGNDYADLRDTDM</sequence>
<evidence type="ECO:0000256" key="7">
    <source>
        <dbReference type="ARBA" id="ARBA00023242"/>
    </source>
</evidence>
<proteinExistence type="inferred from homology"/>
<evidence type="ECO:0000256" key="6">
    <source>
        <dbReference type="ARBA" id="ARBA00022990"/>
    </source>
</evidence>
<keyword evidence="5" id="KW-0597">Phosphoprotein</keyword>
<dbReference type="InterPro" id="IPR038916">
    <property type="entry name" value="FAM118"/>
</dbReference>
<protein>
    <recommendedName>
        <fullName evidence="4">Protein FAM118B</fullName>
    </recommendedName>
</protein>
<name>A0A8J6GGG1_MICOH</name>
<comment type="similarity">
    <text evidence="3">Belongs to the FAM118 family.</text>
</comment>
<evidence type="ECO:0000256" key="3">
    <source>
        <dbReference type="ARBA" id="ARBA00006491"/>
    </source>
</evidence>
<dbReference type="PANTHER" id="PTHR28623:SF1">
    <property type="entry name" value="PROTEIN FAM118B"/>
    <property type="match status" value="1"/>
</dbReference>
<dbReference type="Proteomes" id="UP000710432">
    <property type="component" value="Unassembled WGS sequence"/>
</dbReference>
<comment type="subcellular location">
    <subcellularLocation>
        <location evidence="2">Nucleus</location>
        <location evidence="2">Cajal body</location>
    </subcellularLocation>
</comment>
<evidence type="ECO:0000256" key="1">
    <source>
        <dbReference type="ARBA" id="ARBA00003199"/>
    </source>
</evidence>
<evidence type="ECO:0000256" key="5">
    <source>
        <dbReference type="ARBA" id="ARBA00022553"/>
    </source>
</evidence>
<dbReference type="GO" id="GO:0015030">
    <property type="term" value="C:Cajal body"/>
    <property type="evidence" value="ECO:0007669"/>
    <property type="project" value="UniProtKB-SubCell"/>
</dbReference>
<accession>A0A8J6GGG1</accession>
<comment type="function">
    <text evidence="1">May play a role in Cajal bodies formation.</text>
</comment>
<organism evidence="9 10">
    <name type="scientific">Microtus ochrogaster</name>
    <name type="common">Prairie vole</name>
    <dbReference type="NCBI Taxonomy" id="79684"/>
    <lineage>
        <taxon>Eukaryota</taxon>
        <taxon>Metazoa</taxon>
        <taxon>Chordata</taxon>
        <taxon>Craniata</taxon>
        <taxon>Vertebrata</taxon>
        <taxon>Euteleostomi</taxon>
        <taxon>Mammalia</taxon>
        <taxon>Eutheria</taxon>
        <taxon>Euarchontoglires</taxon>
        <taxon>Glires</taxon>
        <taxon>Rodentia</taxon>
        <taxon>Myomorpha</taxon>
        <taxon>Muroidea</taxon>
        <taxon>Cricetidae</taxon>
        <taxon>Arvicolinae</taxon>
        <taxon>Microtus</taxon>
    </lineage>
</organism>
<keyword evidence="7" id="KW-0539">Nucleus</keyword>
<reference evidence="9" key="1">
    <citation type="submission" date="2020-03" db="EMBL/GenBank/DDBJ databases">
        <title>Studies in the Genomics of Life Span.</title>
        <authorList>
            <person name="Glass D."/>
        </authorList>
    </citation>
    <scope>NUCLEOTIDE SEQUENCE</scope>
    <source>
        <strain evidence="9">LTLLF</strain>
        <tissue evidence="9">Muscle</tissue>
    </source>
</reference>
<evidence type="ECO:0000313" key="9">
    <source>
        <dbReference type="EMBL" id="KAH0509313.1"/>
    </source>
</evidence>
<evidence type="ECO:0000256" key="4">
    <source>
        <dbReference type="ARBA" id="ARBA00014026"/>
    </source>
</evidence>
<keyword evidence="6" id="KW-0007">Acetylation</keyword>
<dbReference type="EMBL" id="JAATJU010022900">
    <property type="protein sequence ID" value="KAH0509313.1"/>
    <property type="molecule type" value="Genomic_DNA"/>
</dbReference>
<dbReference type="AlphaFoldDB" id="A0A8J6GGG1"/>
<evidence type="ECO:0000256" key="8">
    <source>
        <dbReference type="SAM" id="MobiDB-lite"/>
    </source>
</evidence>
<dbReference type="PANTHER" id="PTHR28623">
    <property type="entry name" value="PROTEIN FAM118B"/>
    <property type="match status" value="1"/>
</dbReference>
<feature type="region of interest" description="Disordered" evidence="8">
    <location>
        <begin position="1"/>
        <end position="32"/>
    </location>
</feature>
<comment type="caution">
    <text evidence="9">The sequence shown here is derived from an EMBL/GenBank/DDBJ whole genome shotgun (WGS) entry which is preliminary data.</text>
</comment>
<evidence type="ECO:0000313" key="10">
    <source>
        <dbReference type="Proteomes" id="UP000710432"/>
    </source>
</evidence>